<dbReference type="InterPro" id="IPR000640">
    <property type="entry name" value="EFG_V-like"/>
</dbReference>
<dbReference type="GO" id="GO:0000027">
    <property type="term" value="P:ribosomal large subunit assembly"/>
    <property type="evidence" value="ECO:0007669"/>
    <property type="project" value="UniProtKB-UniRule"/>
</dbReference>
<dbReference type="GO" id="GO:0019843">
    <property type="term" value="F:rRNA binding"/>
    <property type="evidence" value="ECO:0007669"/>
    <property type="project" value="UniProtKB-KW"/>
</dbReference>
<dbReference type="PRINTS" id="PR00315">
    <property type="entry name" value="ELONGATNFCT"/>
</dbReference>
<dbReference type="PANTHER" id="PTHR42908:SF8">
    <property type="entry name" value="TR-TYPE G DOMAIN-CONTAINING PROTEIN"/>
    <property type="match status" value="1"/>
</dbReference>
<evidence type="ECO:0000256" key="2">
    <source>
        <dbReference type="HAMAP-Rule" id="MF_00849"/>
    </source>
</evidence>
<dbReference type="InterPro" id="IPR047043">
    <property type="entry name" value="BipA_III"/>
</dbReference>
<dbReference type="Pfam" id="PF00009">
    <property type="entry name" value="GTP_EFTU"/>
    <property type="match status" value="1"/>
</dbReference>
<dbReference type="InterPro" id="IPR031157">
    <property type="entry name" value="G_TR_CS"/>
</dbReference>
<dbReference type="Proteomes" id="UP000317178">
    <property type="component" value="Chromosome"/>
</dbReference>
<dbReference type="EMBL" id="CP036281">
    <property type="protein sequence ID" value="QDU80640.1"/>
    <property type="molecule type" value="Genomic_DNA"/>
</dbReference>
<dbReference type="AlphaFoldDB" id="A0A518CN35"/>
<dbReference type="RefSeq" id="WP_144995898.1">
    <property type="nucleotide sequence ID" value="NZ_CP036281.1"/>
</dbReference>
<accession>A0A518CN35</accession>
<dbReference type="InterPro" id="IPR027417">
    <property type="entry name" value="P-loop_NTPase"/>
</dbReference>
<comment type="subcellular location">
    <subcellularLocation>
        <location evidence="2">Cytoplasm</location>
    </subcellularLocation>
    <text evidence="2">Binds to ribosomes.</text>
</comment>
<dbReference type="GO" id="GO:0005829">
    <property type="term" value="C:cytosol"/>
    <property type="evidence" value="ECO:0007669"/>
    <property type="project" value="TreeGrafter"/>
</dbReference>
<keyword evidence="2" id="KW-0963">Cytoplasm</keyword>
<keyword evidence="2" id="KW-0820">tRNA-binding</keyword>
<dbReference type="EC" id="3.6.5.-" evidence="2"/>
<dbReference type="CDD" id="cd01891">
    <property type="entry name" value="TypA_BipA"/>
    <property type="match status" value="1"/>
</dbReference>
<dbReference type="Gene3D" id="2.40.30.10">
    <property type="entry name" value="Translation factors"/>
    <property type="match status" value="1"/>
</dbReference>
<dbReference type="FunFam" id="3.40.50.300:FF:000055">
    <property type="entry name" value="GTP-binding protein TypA"/>
    <property type="match status" value="1"/>
</dbReference>
<keyword evidence="2" id="KW-0694">RNA-binding</keyword>
<dbReference type="HAMAP" id="MF_00849">
    <property type="entry name" value="BipA"/>
    <property type="match status" value="1"/>
</dbReference>
<dbReference type="Pfam" id="PF03144">
    <property type="entry name" value="GTP_EFTU_D2"/>
    <property type="match status" value="1"/>
</dbReference>
<dbReference type="GO" id="GO:0043022">
    <property type="term" value="F:ribosome binding"/>
    <property type="evidence" value="ECO:0007669"/>
    <property type="project" value="UniProtKB-UniRule"/>
</dbReference>
<dbReference type="GO" id="GO:0005525">
    <property type="term" value="F:GTP binding"/>
    <property type="evidence" value="ECO:0007669"/>
    <property type="project" value="UniProtKB-UniRule"/>
</dbReference>
<dbReference type="OrthoDB" id="9804431at2"/>
<feature type="binding site" evidence="2">
    <location>
        <begin position="129"/>
        <end position="132"/>
    </location>
    <ligand>
        <name>GTP</name>
        <dbReference type="ChEBI" id="CHEBI:37565"/>
    </ligand>
</feature>
<dbReference type="FunFam" id="2.40.50.250:FF:000001">
    <property type="entry name" value="GTP-binding protein TypA"/>
    <property type="match status" value="1"/>
</dbReference>
<keyword evidence="2" id="KW-0699">rRNA-binding</keyword>
<keyword evidence="2" id="KW-0690">Ribosome biogenesis</keyword>
<dbReference type="PROSITE" id="PS51722">
    <property type="entry name" value="G_TR_2"/>
    <property type="match status" value="1"/>
</dbReference>
<keyword evidence="2" id="KW-0547">Nucleotide-binding</keyword>
<comment type="subunit">
    <text evidence="2">Monomer.</text>
</comment>
<comment type="catalytic activity">
    <reaction evidence="2">
        <text>GTP + H2O = GDP + phosphate + H(+)</text>
        <dbReference type="Rhea" id="RHEA:19669"/>
        <dbReference type="ChEBI" id="CHEBI:15377"/>
        <dbReference type="ChEBI" id="CHEBI:15378"/>
        <dbReference type="ChEBI" id="CHEBI:37565"/>
        <dbReference type="ChEBI" id="CHEBI:43474"/>
        <dbReference type="ChEBI" id="CHEBI:58189"/>
    </reaction>
</comment>
<proteinExistence type="inferred from homology"/>
<feature type="binding site" evidence="2">
    <location>
        <begin position="16"/>
        <end position="21"/>
    </location>
    <ligand>
        <name>GTP</name>
        <dbReference type="ChEBI" id="CHEBI:37565"/>
    </ligand>
</feature>
<feature type="domain" description="Tr-type G" evidence="3">
    <location>
        <begin position="4"/>
        <end position="199"/>
    </location>
</feature>
<dbReference type="InterPro" id="IPR000795">
    <property type="entry name" value="T_Tr_GTP-bd_dom"/>
</dbReference>
<keyword evidence="2" id="KW-0378">Hydrolase</keyword>
<dbReference type="SUPFAM" id="SSF52540">
    <property type="entry name" value="P-loop containing nucleoside triphosphate hydrolases"/>
    <property type="match status" value="1"/>
</dbReference>
<evidence type="ECO:0000313" key="4">
    <source>
        <dbReference type="EMBL" id="QDU80640.1"/>
    </source>
</evidence>
<dbReference type="CDD" id="cd03710">
    <property type="entry name" value="BipA_TypA_C"/>
    <property type="match status" value="1"/>
</dbReference>
<comment type="similarity">
    <text evidence="2">Belongs to the TRAFAC class translation factor GTPase superfamily. Classic translation factor GTPase family. BipA subfamily.</text>
</comment>
<dbReference type="Pfam" id="PF21018">
    <property type="entry name" value="BipA_C"/>
    <property type="match status" value="1"/>
</dbReference>
<dbReference type="PROSITE" id="PS00301">
    <property type="entry name" value="G_TR_1"/>
    <property type="match status" value="1"/>
</dbReference>
<dbReference type="Gene3D" id="3.30.70.870">
    <property type="entry name" value="Elongation Factor G (Translational Gtpase), domain 3"/>
    <property type="match status" value="1"/>
</dbReference>
<dbReference type="FunFam" id="3.30.70.870:FF:000003">
    <property type="entry name" value="GTP-binding protein TypA"/>
    <property type="match status" value="1"/>
</dbReference>
<dbReference type="InterPro" id="IPR004161">
    <property type="entry name" value="EFTu-like_2"/>
</dbReference>
<dbReference type="SUPFAM" id="SSF50447">
    <property type="entry name" value="Translation proteins"/>
    <property type="match status" value="1"/>
</dbReference>
<dbReference type="KEGG" id="plon:Pla110_23720"/>
<evidence type="ECO:0000313" key="5">
    <source>
        <dbReference type="Proteomes" id="UP000317178"/>
    </source>
</evidence>
<evidence type="ECO:0000256" key="1">
    <source>
        <dbReference type="ARBA" id="ARBA00023134"/>
    </source>
</evidence>
<dbReference type="InterPro" id="IPR035647">
    <property type="entry name" value="EFG_III/V"/>
</dbReference>
<dbReference type="SMART" id="SM00838">
    <property type="entry name" value="EFG_C"/>
    <property type="match status" value="1"/>
</dbReference>
<dbReference type="FunFam" id="3.30.70.240:FF:000002">
    <property type="entry name" value="GTP-binding protein TypA"/>
    <property type="match status" value="1"/>
</dbReference>
<dbReference type="InterPro" id="IPR005225">
    <property type="entry name" value="Small_GTP-bd"/>
</dbReference>
<dbReference type="InterPro" id="IPR047041">
    <property type="entry name" value="BipA_GTP-bd_dom"/>
</dbReference>
<dbReference type="CDD" id="cd16263">
    <property type="entry name" value="BipA_III"/>
    <property type="match status" value="1"/>
</dbReference>
<dbReference type="InterPro" id="IPR042116">
    <property type="entry name" value="TypA/BipA_C"/>
</dbReference>
<dbReference type="InterPro" id="IPR006298">
    <property type="entry name" value="BipA"/>
</dbReference>
<dbReference type="Gene3D" id="2.40.50.250">
    <property type="entry name" value="bipa protein"/>
    <property type="match status" value="1"/>
</dbReference>
<dbReference type="InterPro" id="IPR035651">
    <property type="entry name" value="BipA_V"/>
</dbReference>
<reference evidence="4 5" key="1">
    <citation type="submission" date="2019-02" db="EMBL/GenBank/DDBJ databases">
        <title>Deep-cultivation of Planctomycetes and their phenomic and genomic characterization uncovers novel biology.</title>
        <authorList>
            <person name="Wiegand S."/>
            <person name="Jogler M."/>
            <person name="Boedeker C."/>
            <person name="Pinto D."/>
            <person name="Vollmers J."/>
            <person name="Rivas-Marin E."/>
            <person name="Kohn T."/>
            <person name="Peeters S.H."/>
            <person name="Heuer A."/>
            <person name="Rast P."/>
            <person name="Oberbeckmann S."/>
            <person name="Bunk B."/>
            <person name="Jeske O."/>
            <person name="Meyerdierks A."/>
            <person name="Storesund J.E."/>
            <person name="Kallscheuer N."/>
            <person name="Luecker S."/>
            <person name="Lage O.M."/>
            <person name="Pohl T."/>
            <person name="Merkel B.J."/>
            <person name="Hornburger P."/>
            <person name="Mueller R.-W."/>
            <person name="Bruemmer F."/>
            <person name="Labrenz M."/>
            <person name="Spormann A.M."/>
            <person name="Op den Camp H."/>
            <person name="Overmann J."/>
            <person name="Amann R."/>
            <person name="Jetten M.S.M."/>
            <person name="Mascher T."/>
            <person name="Medema M.H."/>
            <person name="Devos D.P."/>
            <person name="Kaster A.-K."/>
            <person name="Ovreas L."/>
            <person name="Rohde M."/>
            <person name="Galperin M.Y."/>
            <person name="Jogler C."/>
        </authorList>
    </citation>
    <scope>NUCLEOTIDE SEQUENCE [LARGE SCALE GENOMIC DNA]</scope>
    <source>
        <strain evidence="4 5">Pla110</strain>
    </source>
</reference>
<keyword evidence="5" id="KW-1185">Reference proteome</keyword>
<evidence type="ECO:0000259" key="3">
    <source>
        <dbReference type="PROSITE" id="PS51722"/>
    </source>
</evidence>
<dbReference type="Pfam" id="PF00679">
    <property type="entry name" value="EFG_C"/>
    <property type="match status" value="1"/>
</dbReference>
<protein>
    <recommendedName>
        <fullName evidence="2">Large ribosomal subunit assembly factor BipA</fullName>
        <ecNumber evidence="2">3.6.5.-</ecNumber>
    </recommendedName>
    <alternativeName>
        <fullName evidence="2">GTP-binding protein BipA</fullName>
    </alternativeName>
</protein>
<sequence>MLRNDLRNIAIIAHVDHGKTTLVDSLLRQSGQFRDTQLSQACILDSNDLERERGITILSKNIAVNYKGVKINIIDTPGHADFGGEVERVLRMADGALILVDAFEGPRPQTRFVVQKALECGLQPIVLVNKIDRPDARPEEVLDETFELFVELGASEEALSFPFMFASGRDGYASEDPALREGNMEPLLDMVLAQIPGPDVNPDGPFQMMCTTLDWSDFVGRVVTGRIASGSVKKGQKVVVMREDGRHDTGEVTRVEVFDKLGCTEVDRAEAGDIVALTGLPDPEIGDTISCPVNPASLERISVDEPTLSMLFTVNTSPLAGQDGKFLTTRHLRARLKRELESNVALRVEEAEDRDSFYVSGRGILHLSILIEQMRREGYELSIGKPKVIRKQVDGVWHEPYEVLVVDVPTADVGPVMEIAGNRRGQIVEMTASDTGLTHLEFSIPARGLIGIRTRLLNATRGEAVIHHQFDSYKRVEGEVPHRKNGVLISQLSGRSVGYALWKLQDRAEMFVNVGEEVYEGMIVGENSRDSDMVVNPVREKKLTNVRSSGADDAIVLKPPRKLTLEAALEYIEDDEFVEVTPTIIRLRKMHLTENARKRSSRVK</sequence>
<dbReference type="CDD" id="cd03691">
    <property type="entry name" value="BipA_TypA_II"/>
    <property type="match status" value="1"/>
</dbReference>
<organism evidence="4 5">
    <name type="scientific">Polystyrenella longa</name>
    <dbReference type="NCBI Taxonomy" id="2528007"/>
    <lineage>
        <taxon>Bacteria</taxon>
        <taxon>Pseudomonadati</taxon>
        <taxon>Planctomycetota</taxon>
        <taxon>Planctomycetia</taxon>
        <taxon>Planctomycetales</taxon>
        <taxon>Planctomycetaceae</taxon>
        <taxon>Polystyrenella</taxon>
    </lineage>
</organism>
<name>A0A518CN35_9PLAN</name>
<dbReference type="InterPro" id="IPR009000">
    <property type="entry name" value="Transl_B-barrel_sf"/>
</dbReference>
<dbReference type="InterPro" id="IPR048876">
    <property type="entry name" value="BipA_C"/>
</dbReference>
<dbReference type="Gene3D" id="3.40.50.300">
    <property type="entry name" value="P-loop containing nucleotide triphosphate hydrolases"/>
    <property type="match status" value="1"/>
</dbReference>
<dbReference type="NCBIfam" id="TIGR00231">
    <property type="entry name" value="small_GTP"/>
    <property type="match status" value="1"/>
</dbReference>
<dbReference type="GO" id="GO:0000049">
    <property type="term" value="F:tRNA binding"/>
    <property type="evidence" value="ECO:0007669"/>
    <property type="project" value="UniProtKB-KW"/>
</dbReference>
<dbReference type="PANTHER" id="PTHR42908">
    <property type="entry name" value="TRANSLATION ELONGATION FACTOR-RELATED"/>
    <property type="match status" value="1"/>
</dbReference>
<dbReference type="NCBIfam" id="TIGR01394">
    <property type="entry name" value="TypA_BipA"/>
    <property type="match status" value="1"/>
</dbReference>
<comment type="function">
    <text evidence="2">A 50S ribosomal subunit assembly protein with GTPase activity, required for 50S subunit assembly at low temperatures, may also play a role in translation. Binds GTP and analogs. Binds the 70S ribosome between the 30S and 50S subunits, in a similar position as ribosome-bound EF-G; it contacts a number of ribosomal proteins, both rRNAs and the A-site tRNA.</text>
</comment>
<dbReference type="GO" id="GO:1990904">
    <property type="term" value="C:ribonucleoprotein complex"/>
    <property type="evidence" value="ECO:0007669"/>
    <property type="project" value="TreeGrafter"/>
</dbReference>
<dbReference type="Gene3D" id="3.30.70.240">
    <property type="match status" value="1"/>
</dbReference>
<dbReference type="InterPro" id="IPR047042">
    <property type="entry name" value="BipA_II"/>
</dbReference>
<dbReference type="SUPFAM" id="SSF54980">
    <property type="entry name" value="EF-G C-terminal domain-like"/>
    <property type="match status" value="2"/>
</dbReference>
<gene>
    <name evidence="4" type="primary">typA</name>
    <name evidence="2" type="synonym">bipA</name>
    <name evidence="4" type="ORF">Pla110_23720</name>
</gene>
<dbReference type="GO" id="GO:0003924">
    <property type="term" value="F:GTPase activity"/>
    <property type="evidence" value="ECO:0007669"/>
    <property type="project" value="UniProtKB-UniRule"/>
</dbReference>
<keyword evidence="1 2" id="KW-0342">GTP-binding</keyword>